<evidence type="ECO:0000256" key="5">
    <source>
        <dbReference type="ARBA" id="ARBA00005520"/>
    </source>
</evidence>
<keyword evidence="12 14" id="KW-0464">Manganese</keyword>
<gene>
    <name evidence="16" type="primary">ribBA</name>
    <name evidence="14" type="synonym">ribB</name>
    <name evidence="16" type="ORF">QJT80_08160</name>
</gene>
<evidence type="ECO:0000313" key="16">
    <source>
        <dbReference type="EMBL" id="WGZ89485.1"/>
    </source>
</evidence>
<feature type="binding site" evidence="14">
    <location>
        <begin position="27"/>
        <end position="28"/>
    </location>
    <ligand>
        <name>D-ribulose 5-phosphate</name>
        <dbReference type="ChEBI" id="CHEBI:58121"/>
    </ligand>
</feature>
<comment type="pathway">
    <text evidence="4 14">Cofactor biosynthesis; riboflavin biosynthesis; 2-hydroxy-3-oxobutyl phosphate from D-ribulose 5-phosphate: step 1/1.</text>
</comment>
<dbReference type="EMBL" id="CP124755">
    <property type="protein sequence ID" value="WGZ89485.1"/>
    <property type="molecule type" value="Genomic_DNA"/>
</dbReference>
<proteinExistence type="inferred from homology"/>
<sequence length="372" mass="41055">MQFNSTEEILEDLAQGKMVIIVDDEDRENEGDLLMVASLTRPEDINFMVKEGRGLVCLTLTRERCKQLNLPLMNAATDEAHRTNFTLSIEAAEGVTTGISAYDRAHTIRTAVAPNAKPADIEQPGHIFPIMAQPGGVLTRAGHTEAGCDLARLAGFEPAAVIVEIMNEDGTMARRADLELFAQKHHLKMGTIEDLIRYRVHNEKTVERVHEQAINTEFGEFQLVAYQELAQQKVHLALIKGDLQHNDAPLVRVHLENEMCDLLALAAPVCGWPLRSAMQRIQQEASGVIVILRDAIPAQDLVQRLKQTAKEFESHGNLADNKPSSPAELKTYGIGAQILADLGIKQMRVMSAPKRFQGIAGFGLAIVDYVQD</sequence>
<dbReference type="InterPro" id="IPR017945">
    <property type="entry name" value="DHBP_synth_RibB-like_a/b_dom"/>
</dbReference>
<evidence type="ECO:0000256" key="3">
    <source>
        <dbReference type="ARBA" id="ARBA00002284"/>
    </source>
</evidence>
<dbReference type="KEGG" id="tdu:QJT80_08160"/>
<keyword evidence="10 14" id="KW-0479">Metal-binding</keyword>
<feature type="site" description="Essential for catalytic activity" evidence="14">
    <location>
        <position position="126"/>
    </location>
</feature>
<dbReference type="InterPro" id="IPR036144">
    <property type="entry name" value="RibA-like_sf"/>
</dbReference>
<dbReference type="NCBIfam" id="NF010626">
    <property type="entry name" value="PRK14019.1"/>
    <property type="match status" value="1"/>
</dbReference>
<dbReference type="GO" id="GO:0005829">
    <property type="term" value="C:cytosol"/>
    <property type="evidence" value="ECO:0007669"/>
    <property type="project" value="TreeGrafter"/>
</dbReference>
<comment type="function">
    <text evidence="3 14">Catalyzes the conversion of D-ribulose 5-phosphate to formate and 3,4-dihydroxy-2-butanone 4-phosphate.</text>
</comment>
<feature type="binding site" evidence="14">
    <location>
        <begin position="140"/>
        <end position="144"/>
    </location>
    <ligand>
        <name>D-ribulose 5-phosphate</name>
        <dbReference type="ChEBI" id="CHEBI:58121"/>
    </ligand>
</feature>
<dbReference type="Pfam" id="PF00926">
    <property type="entry name" value="DHBP_synthase"/>
    <property type="match status" value="1"/>
</dbReference>
<dbReference type="Pfam" id="PF00925">
    <property type="entry name" value="GTP_cyclohydro2"/>
    <property type="match status" value="1"/>
</dbReference>
<evidence type="ECO:0000259" key="15">
    <source>
        <dbReference type="Pfam" id="PF00925"/>
    </source>
</evidence>
<dbReference type="GO" id="GO:0030145">
    <property type="term" value="F:manganese ion binding"/>
    <property type="evidence" value="ECO:0007669"/>
    <property type="project" value="UniProtKB-UniRule"/>
</dbReference>
<comment type="cofactor">
    <cofactor evidence="14">
        <name>Mg(2+)</name>
        <dbReference type="ChEBI" id="CHEBI:18420"/>
    </cofactor>
    <cofactor evidence="14">
        <name>Mn(2+)</name>
        <dbReference type="ChEBI" id="CHEBI:29035"/>
    </cofactor>
    <text evidence="14">Binds 2 divalent metal cations per subunit. Magnesium or manganese.</text>
</comment>
<name>A0AA95H439_9GAMM</name>
<comment type="similarity">
    <text evidence="5">In the N-terminal section; belongs to the DHBP synthase family.</text>
</comment>
<dbReference type="GO" id="GO:0003935">
    <property type="term" value="F:GTP cyclohydrolase II activity"/>
    <property type="evidence" value="ECO:0007669"/>
    <property type="project" value="TreeGrafter"/>
</dbReference>
<keyword evidence="9 14" id="KW-0686">Riboflavin biosynthesis</keyword>
<evidence type="ECO:0000256" key="9">
    <source>
        <dbReference type="ARBA" id="ARBA00022619"/>
    </source>
</evidence>
<keyword evidence="11 14" id="KW-0460">Magnesium</keyword>
<dbReference type="AlphaFoldDB" id="A0AA95H439"/>
<feature type="binding site" evidence="14">
    <location>
        <position position="28"/>
    </location>
    <ligand>
        <name>Mg(2+)</name>
        <dbReference type="ChEBI" id="CHEBI:18420"/>
        <label>1</label>
    </ligand>
</feature>
<dbReference type="PIRSF" id="PIRSF001259">
    <property type="entry name" value="RibA"/>
    <property type="match status" value="1"/>
</dbReference>
<keyword evidence="13 14" id="KW-0456">Lyase</keyword>
<comment type="catalytic activity">
    <reaction evidence="1 14">
        <text>D-ribulose 5-phosphate = (2S)-2-hydroxy-3-oxobutyl phosphate + formate + H(+)</text>
        <dbReference type="Rhea" id="RHEA:18457"/>
        <dbReference type="ChEBI" id="CHEBI:15378"/>
        <dbReference type="ChEBI" id="CHEBI:15740"/>
        <dbReference type="ChEBI" id="CHEBI:58121"/>
        <dbReference type="ChEBI" id="CHEBI:58830"/>
        <dbReference type="EC" id="4.1.99.12"/>
    </reaction>
</comment>
<dbReference type="GO" id="GO:0009231">
    <property type="term" value="P:riboflavin biosynthetic process"/>
    <property type="evidence" value="ECO:0007669"/>
    <property type="project" value="UniProtKB-UniRule"/>
</dbReference>
<dbReference type="SUPFAM" id="SSF55821">
    <property type="entry name" value="YrdC/RibB"/>
    <property type="match status" value="1"/>
</dbReference>
<dbReference type="SUPFAM" id="SSF142695">
    <property type="entry name" value="RibA-like"/>
    <property type="match status" value="1"/>
</dbReference>
<dbReference type="FunFam" id="3.90.870.10:FF:000001">
    <property type="entry name" value="Riboflavin biosynthesis protein RibBA"/>
    <property type="match status" value="1"/>
</dbReference>
<dbReference type="EC" id="4.1.99.12" evidence="7 14"/>
<dbReference type="GO" id="GO:0000287">
    <property type="term" value="F:magnesium ion binding"/>
    <property type="evidence" value="ECO:0007669"/>
    <property type="project" value="UniProtKB-UniRule"/>
</dbReference>
<evidence type="ECO:0000256" key="11">
    <source>
        <dbReference type="ARBA" id="ARBA00022842"/>
    </source>
</evidence>
<reference evidence="16" key="1">
    <citation type="journal article" date="2023" name="Int. J. Mol. Sci.">
        <title>Metagenomics Revealed a New Genus 'Candidatus Thiocaldithrix dubininis' gen. nov., sp. nov. and a New Species 'Candidatus Thiothrix putei' sp. nov. in the Family Thiotrichaceae, Some Members of Which Have Traits of Both Na+- and H+-Motive Energetics.</title>
        <authorList>
            <person name="Ravin N.V."/>
            <person name="Muntyan M.S."/>
            <person name="Smolyakov D.D."/>
            <person name="Rudenko T.S."/>
            <person name="Beletsky A.V."/>
            <person name="Mardanov A.V."/>
            <person name="Grabovich M.Y."/>
        </authorList>
    </citation>
    <scope>NUCLEOTIDE SEQUENCE</scope>
    <source>
        <strain evidence="16">GKL-01</strain>
    </source>
</reference>
<comment type="similarity">
    <text evidence="14">Belongs to the DHBP synthase family.</text>
</comment>
<evidence type="ECO:0000256" key="8">
    <source>
        <dbReference type="ARBA" id="ARBA00018836"/>
    </source>
</evidence>
<evidence type="ECO:0000256" key="1">
    <source>
        <dbReference type="ARBA" id="ARBA00000141"/>
    </source>
</evidence>
<evidence type="ECO:0000256" key="10">
    <source>
        <dbReference type="ARBA" id="ARBA00022723"/>
    </source>
</evidence>
<dbReference type="NCBIfam" id="TIGR00506">
    <property type="entry name" value="ribB"/>
    <property type="match status" value="1"/>
</dbReference>
<evidence type="ECO:0000256" key="6">
    <source>
        <dbReference type="ARBA" id="ARBA00008976"/>
    </source>
</evidence>
<feature type="site" description="Essential for catalytic activity" evidence="14">
    <location>
        <position position="164"/>
    </location>
</feature>
<dbReference type="InterPro" id="IPR000422">
    <property type="entry name" value="DHBP_synthase_RibB"/>
</dbReference>
<protein>
    <recommendedName>
        <fullName evidence="8 14">3,4-dihydroxy-2-butanone 4-phosphate synthase</fullName>
        <shortName evidence="14">DHBP synthase</shortName>
        <ecNumber evidence="7 14">4.1.99.12</ecNumber>
    </recommendedName>
</protein>
<comment type="cofactor">
    <cofactor evidence="2">
        <name>Mn(2+)</name>
        <dbReference type="ChEBI" id="CHEBI:29035"/>
    </cofactor>
</comment>
<evidence type="ECO:0000256" key="4">
    <source>
        <dbReference type="ARBA" id="ARBA00004904"/>
    </source>
</evidence>
<dbReference type="GO" id="GO:0008686">
    <property type="term" value="F:3,4-dihydroxy-2-butanone-4-phosphate synthase activity"/>
    <property type="evidence" value="ECO:0007669"/>
    <property type="project" value="UniProtKB-UniRule"/>
</dbReference>
<feature type="domain" description="GTP cyclohydrolase II" evidence="15">
    <location>
        <begin position="207"/>
        <end position="371"/>
    </location>
</feature>
<evidence type="ECO:0000256" key="12">
    <source>
        <dbReference type="ARBA" id="ARBA00023211"/>
    </source>
</evidence>
<dbReference type="InterPro" id="IPR032677">
    <property type="entry name" value="GTP_cyclohydro_II"/>
</dbReference>
<dbReference type="HAMAP" id="MF_00180">
    <property type="entry name" value="RibB"/>
    <property type="match status" value="1"/>
</dbReference>
<comment type="subunit">
    <text evidence="14">Homodimer.</text>
</comment>
<feature type="binding site" evidence="14">
    <location>
        <position position="32"/>
    </location>
    <ligand>
        <name>D-ribulose 5-phosphate</name>
        <dbReference type="ChEBI" id="CHEBI:58121"/>
    </ligand>
</feature>
<comment type="similarity">
    <text evidence="6">In the C-terminal section; belongs to the GTP cyclohydrolase II family.</text>
</comment>
<dbReference type="PANTHER" id="PTHR21327">
    <property type="entry name" value="GTP CYCLOHYDROLASE II-RELATED"/>
    <property type="match status" value="1"/>
</dbReference>
<dbReference type="PANTHER" id="PTHR21327:SF34">
    <property type="entry name" value="3,4-DIHYDROXY-2-BUTANONE 4-PHOSPHATE SYNTHASE"/>
    <property type="match status" value="1"/>
</dbReference>
<dbReference type="Proteomes" id="UP001300672">
    <property type="component" value="Chromosome"/>
</dbReference>
<dbReference type="Gene3D" id="3.90.870.10">
    <property type="entry name" value="DHBP synthase"/>
    <property type="match status" value="1"/>
</dbReference>
<evidence type="ECO:0000256" key="14">
    <source>
        <dbReference type="HAMAP-Rule" id="MF_00180"/>
    </source>
</evidence>
<reference evidence="16" key="2">
    <citation type="submission" date="2023-04" db="EMBL/GenBank/DDBJ databases">
        <authorList>
            <person name="Beletskiy A.V."/>
            <person name="Mardanov A.V."/>
            <person name="Ravin N.V."/>
        </authorList>
    </citation>
    <scope>NUCLEOTIDE SEQUENCE</scope>
    <source>
        <strain evidence="16">GKL-01</strain>
    </source>
</reference>
<keyword evidence="16" id="KW-0378">Hydrolase</keyword>
<accession>A0AA95H439</accession>
<feature type="binding site" evidence="14">
    <location>
        <position position="28"/>
    </location>
    <ligand>
        <name>Mg(2+)</name>
        <dbReference type="ChEBI" id="CHEBI:18420"/>
        <label>2</label>
    </ligand>
</feature>
<dbReference type="Gene3D" id="3.40.50.10990">
    <property type="entry name" value="GTP cyclohydrolase II"/>
    <property type="match status" value="1"/>
</dbReference>
<organism evidence="16">
    <name type="scientific">Candidatus Thiocaldithrix dubininis</name>
    <dbReference type="NCBI Taxonomy" id="3080823"/>
    <lineage>
        <taxon>Bacteria</taxon>
        <taxon>Pseudomonadati</taxon>
        <taxon>Pseudomonadota</taxon>
        <taxon>Gammaproteobacteria</taxon>
        <taxon>Thiotrichales</taxon>
        <taxon>Thiotrichaceae</taxon>
        <taxon>Candidatus Thiocaldithrix</taxon>
    </lineage>
</organism>
<evidence type="ECO:0000256" key="2">
    <source>
        <dbReference type="ARBA" id="ARBA00001936"/>
    </source>
</evidence>
<evidence type="ECO:0000256" key="13">
    <source>
        <dbReference type="ARBA" id="ARBA00023239"/>
    </source>
</evidence>
<evidence type="ECO:0000256" key="7">
    <source>
        <dbReference type="ARBA" id="ARBA00012153"/>
    </source>
</evidence>
<feature type="binding site" evidence="14">
    <location>
        <position position="143"/>
    </location>
    <ligand>
        <name>Mg(2+)</name>
        <dbReference type="ChEBI" id="CHEBI:18420"/>
        <label>2</label>
    </ligand>
</feature>